<gene>
    <name evidence="1" type="ORF">NDU88_007257</name>
</gene>
<comment type="caution">
    <text evidence="1">The sequence shown here is derived from an EMBL/GenBank/DDBJ whole genome shotgun (WGS) entry which is preliminary data.</text>
</comment>
<evidence type="ECO:0000313" key="1">
    <source>
        <dbReference type="EMBL" id="KAJ1211909.1"/>
    </source>
</evidence>
<reference evidence="1" key="1">
    <citation type="journal article" date="2022" name="bioRxiv">
        <title>Sequencing and chromosome-scale assembly of the giantPleurodeles waltlgenome.</title>
        <authorList>
            <person name="Brown T."/>
            <person name="Elewa A."/>
            <person name="Iarovenko S."/>
            <person name="Subramanian E."/>
            <person name="Araus A.J."/>
            <person name="Petzold A."/>
            <person name="Susuki M."/>
            <person name="Suzuki K.-i.T."/>
            <person name="Hayashi T."/>
            <person name="Toyoda A."/>
            <person name="Oliveira C."/>
            <person name="Osipova E."/>
            <person name="Leigh N.D."/>
            <person name="Simon A."/>
            <person name="Yun M.H."/>
        </authorList>
    </citation>
    <scope>NUCLEOTIDE SEQUENCE</scope>
    <source>
        <strain evidence="1">20211129_DDA</strain>
        <tissue evidence="1">Liver</tissue>
    </source>
</reference>
<name>A0AAV7WCY6_PLEWA</name>
<dbReference type="EMBL" id="JANPWB010000002">
    <property type="protein sequence ID" value="KAJ1211909.1"/>
    <property type="molecule type" value="Genomic_DNA"/>
</dbReference>
<sequence length="68" mass="7514">MDGSRPEWARPTSGHRRRLDLARVGLSQEWTREGAGSGESHSEIVPRVDTGLMDEATVGLSHEWTQNG</sequence>
<keyword evidence="2" id="KW-1185">Reference proteome</keyword>
<evidence type="ECO:0000313" key="2">
    <source>
        <dbReference type="Proteomes" id="UP001066276"/>
    </source>
</evidence>
<dbReference type="Proteomes" id="UP001066276">
    <property type="component" value="Chromosome 1_2"/>
</dbReference>
<dbReference type="AlphaFoldDB" id="A0AAV7WCY6"/>
<protein>
    <submittedName>
        <fullName evidence="1">Uncharacterized protein</fullName>
    </submittedName>
</protein>
<proteinExistence type="predicted"/>
<accession>A0AAV7WCY6</accession>
<organism evidence="1 2">
    <name type="scientific">Pleurodeles waltl</name>
    <name type="common">Iberian ribbed newt</name>
    <dbReference type="NCBI Taxonomy" id="8319"/>
    <lineage>
        <taxon>Eukaryota</taxon>
        <taxon>Metazoa</taxon>
        <taxon>Chordata</taxon>
        <taxon>Craniata</taxon>
        <taxon>Vertebrata</taxon>
        <taxon>Euteleostomi</taxon>
        <taxon>Amphibia</taxon>
        <taxon>Batrachia</taxon>
        <taxon>Caudata</taxon>
        <taxon>Salamandroidea</taxon>
        <taxon>Salamandridae</taxon>
        <taxon>Pleurodelinae</taxon>
        <taxon>Pleurodeles</taxon>
    </lineage>
</organism>